<evidence type="ECO:0000313" key="2">
    <source>
        <dbReference type="Proteomes" id="UP000298030"/>
    </source>
</evidence>
<protein>
    <submittedName>
        <fullName evidence="1">Uncharacterized protein</fullName>
    </submittedName>
</protein>
<proteinExistence type="predicted"/>
<dbReference type="EMBL" id="QPFP01000013">
    <property type="protein sequence ID" value="TEB33312.1"/>
    <property type="molecule type" value="Genomic_DNA"/>
</dbReference>
<dbReference type="InterPro" id="IPR041078">
    <property type="entry name" value="Plavaka"/>
</dbReference>
<evidence type="ECO:0000313" key="1">
    <source>
        <dbReference type="EMBL" id="TEB33312.1"/>
    </source>
</evidence>
<dbReference type="Proteomes" id="UP000298030">
    <property type="component" value="Unassembled WGS sequence"/>
</dbReference>
<keyword evidence="2" id="KW-1185">Reference proteome</keyword>
<dbReference type="Pfam" id="PF18759">
    <property type="entry name" value="Plavaka"/>
    <property type="match status" value="1"/>
</dbReference>
<dbReference type="OrthoDB" id="2687259at2759"/>
<feature type="non-terminal residue" evidence="1">
    <location>
        <position position="1"/>
    </location>
</feature>
<comment type="caution">
    <text evidence="1">The sequence shown here is derived from an EMBL/GenBank/DDBJ whole genome shotgun (WGS) entry which is preliminary data.</text>
</comment>
<sequence>IRIVHNPGFSLPDTLGVNWHAAFKTLGANRDDLSEQDGSWIQDDGWKNTPISIEVPFHRLQKNTGVEMYFAGNFRHRKILSVIKEKIASTEDSRQFHYQPYRATWKPSETSPDLELYGELYSSRAFREANEEVQSLPSTPRIEGLERVVVSLMFWSDATKLASFGPSTLWPCYMFFGNESKYRRCQPSEGLGRQIAYFIKLSDTFKDYLKDRNGGKVPTDHLFSHCARELFQSQWCVLLDEELVDAMKNGIVLVCPDGIPRCFFPRIFTYSADYPERRVEVLVAGIRNNGGCPCHRCFIKKGDLCNLGAPVDTERHHQPRSEPDQWKKVIEARKLIVRGYAVNTDQIEDLLKPDSLVPTVTSLSSRLSDLNFKVIPALVVDILHEFEIGVWKTLFIHLIRLLDAYTRRDGPTLTAELDARYRATPAFGRDTIRKFGTNASEMQRKAARDYEDLLQCAIPAFEGLLPEPHNTSLMLLLYICAQWHALAKLRLHHDLTLQFLDYTTVRLGAQMRLFNRDTCEKTVTRELAKEAEARARREGGGKGKGTASRKPRKLGVFTIKFHVLGDYSAVIRRYGTTDSYSTETGELFHRLPKAWFDRTDKRDYEAQLSAIERRQARLTLIRAQLGSGTSASPLHPILKVTVFSKSLEHEPPSRYAIGATQNSPVDLLHFTPDPYVTYADPYLEGTIPKLKQHLLPRILSRLGYGSDDVMKCDWTNVVLQGNRVFSHKLMQIEYTTYDGRQGQDVVHVDTPQCNVMLLNPNNPHGSVHPYIYARVVGIFHGIVSYVGQLPDGSISYTSHRIDFCWAHWYEFNKANHEFALERASPYPFNSPKALNFFDPADILRAVHLVPQFSLRRMDTGLPAKTRWGSKQPLWSTYFINRFADRDLFMRYQYRMSVGH</sequence>
<accession>A0A4Y7TID1</accession>
<reference evidence="1 2" key="1">
    <citation type="journal article" date="2019" name="Nat. Ecol. Evol.">
        <title>Megaphylogeny resolves global patterns of mushroom evolution.</title>
        <authorList>
            <person name="Varga T."/>
            <person name="Krizsan K."/>
            <person name="Foldi C."/>
            <person name="Dima B."/>
            <person name="Sanchez-Garcia M."/>
            <person name="Sanchez-Ramirez S."/>
            <person name="Szollosi G.J."/>
            <person name="Szarkandi J.G."/>
            <person name="Papp V."/>
            <person name="Albert L."/>
            <person name="Andreopoulos W."/>
            <person name="Angelini C."/>
            <person name="Antonin V."/>
            <person name="Barry K.W."/>
            <person name="Bougher N.L."/>
            <person name="Buchanan P."/>
            <person name="Buyck B."/>
            <person name="Bense V."/>
            <person name="Catcheside P."/>
            <person name="Chovatia M."/>
            <person name="Cooper J."/>
            <person name="Damon W."/>
            <person name="Desjardin D."/>
            <person name="Finy P."/>
            <person name="Geml J."/>
            <person name="Haridas S."/>
            <person name="Hughes K."/>
            <person name="Justo A."/>
            <person name="Karasinski D."/>
            <person name="Kautmanova I."/>
            <person name="Kiss B."/>
            <person name="Kocsube S."/>
            <person name="Kotiranta H."/>
            <person name="LaButti K.M."/>
            <person name="Lechner B.E."/>
            <person name="Liimatainen K."/>
            <person name="Lipzen A."/>
            <person name="Lukacs Z."/>
            <person name="Mihaltcheva S."/>
            <person name="Morgado L.N."/>
            <person name="Niskanen T."/>
            <person name="Noordeloos M.E."/>
            <person name="Ohm R.A."/>
            <person name="Ortiz-Santana B."/>
            <person name="Ovrebo C."/>
            <person name="Racz N."/>
            <person name="Riley R."/>
            <person name="Savchenko A."/>
            <person name="Shiryaev A."/>
            <person name="Soop K."/>
            <person name="Spirin V."/>
            <person name="Szebenyi C."/>
            <person name="Tomsovsky M."/>
            <person name="Tulloss R.E."/>
            <person name="Uehling J."/>
            <person name="Grigoriev I.V."/>
            <person name="Vagvolgyi C."/>
            <person name="Papp T."/>
            <person name="Martin F.M."/>
            <person name="Miettinen O."/>
            <person name="Hibbett D.S."/>
            <person name="Nagy L.G."/>
        </authorList>
    </citation>
    <scope>NUCLEOTIDE SEQUENCE [LARGE SCALE GENOMIC DNA]</scope>
    <source>
        <strain evidence="1 2">FP101781</strain>
    </source>
</reference>
<gene>
    <name evidence="1" type="ORF">FA13DRAFT_1589061</name>
</gene>
<dbReference type="AlphaFoldDB" id="A0A4Y7TID1"/>
<feature type="non-terminal residue" evidence="1">
    <location>
        <position position="899"/>
    </location>
</feature>
<organism evidence="1 2">
    <name type="scientific">Coprinellus micaceus</name>
    <name type="common">Glistening ink-cap mushroom</name>
    <name type="synonym">Coprinus micaceus</name>
    <dbReference type="NCBI Taxonomy" id="71717"/>
    <lineage>
        <taxon>Eukaryota</taxon>
        <taxon>Fungi</taxon>
        <taxon>Dikarya</taxon>
        <taxon>Basidiomycota</taxon>
        <taxon>Agaricomycotina</taxon>
        <taxon>Agaricomycetes</taxon>
        <taxon>Agaricomycetidae</taxon>
        <taxon>Agaricales</taxon>
        <taxon>Agaricineae</taxon>
        <taxon>Psathyrellaceae</taxon>
        <taxon>Coprinellus</taxon>
    </lineage>
</organism>
<name>A0A4Y7TID1_COPMI</name>